<gene>
    <name evidence="2" type="ORF">Y5S_00969</name>
</gene>
<dbReference type="RefSeq" id="WP_035230969.1">
    <property type="nucleotide sequence ID" value="NZ_ARXV01000003.1"/>
</dbReference>
<dbReference type="CDD" id="cd02423">
    <property type="entry name" value="Peptidase_C39G"/>
    <property type="match status" value="1"/>
</dbReference>
<dbReference type="GO" id="GO:0008233">
    <property type="term" value="F:peptidase activity"/>
    <property type="evidence" value="ECO:0007669"/>
    <property type="project" value="InterPro"/>
</dbReference>
<dbReference type="Pfam" id="PF03412">
    <property type="entry name" value="Peptidase_C39"/>
    <property type="match status" value="1"/>
</dbReference>
<name>A0A095UT78_9GAMM</name>
<feature type="domain" description="Peptidase C39" evidence="1">
    <location>
        <begin position="62"/>
        <end position="193"/>
    </location>
</feature>
<dbReference type="AlphaFoldDB" id="A0A095UT78"/>
<dbReference type="GO" id="GO:0005524">
    <property type="term" value="F:ATP binding"/>
    <property type="evidence" value="ECO:0007669"/>
    <property type="project" value="InterPro"/>
</dbReference>
<dbReference type="STRING" id="1177154.Y5S_00969"/>
<evidence type="ECO:0000313" key="3">
    <source>
        <dbReference type="Proteomes" id="UP000029444"/>
    </source>
</evidence>
<evidence type="ECO:0000313" key="2">
    <source>
        <dbReference type="EMBL" id="KGD65745.1"/>
    </source>
</evidence>
<dbReference type="PATRIC" id="fig|1177154.3.peg.980"/>
<dbReference type="Gene3D" id="3.90.70.10">
    <property type="entry name" value="Cysteine proteinases"/>
    <property type="match status" value="1"/>
</dbReference>
<dbReference type="EMBL" id="ARXV01000003">
    <property type="protein sequence ID" value="KGD65745.1"/>
    <property type="molecule type" value="Genomic_DNA"/>
</dbReference>
<dbReference type="eggNOG" id="COG3271">
    <property type="taxonomic scope" value="Bacteria"/>
</dbReference>
<proteinExistence type="predicted"/>
<accession>A0A095UT78</accession>
<dbReference type="InterPro" id="IPR005074">
    <property type="entry name" value="Peptidase_C39"/>
</dbReference>
<dbReference type="PROSITE" id="PS50990">
    <property type="entry name" value="PEPTIDASE_C39"/>
    <property type="match status" value="1"/>
</dbReference>
<comment type="caution">
    <text evidence="2">The sequence shown here is derived from an EMBL/GenBank/DDBJ whole genome shotgun (WGS) entry which is preliminary data.</text>
</comment>
<evidence type="ECO:0000259" key="1">
    <source>
        <dbReference type="PROSITE" id="PS50990"/>
    </source>
</evidence>
<dbReference type="GO" id="GO:0016020">
    <property type="term" value="C:membrane"/>
    <property type="evidence" value="ECO:0007669"/>
    <property type="project" value="InterPro"/>
</dbReference>
<protein>
    <submittedName>
        <fullName evidence="2">Peptidase C39, bacteriocin processing</fullName>
    </submittedName>
</protein>
<dbReference type="OrthoDB" id="13401at2"/>
<dbReference type="Proteomes" id="UP000029444">
    <property type="component" value="Unassembled WGS sequence"/>
</dbReference>
<reference evidence="2 3" key="1">
    <citation type="submission" date="2012-09" db="EMBL/GenBank/DDBJ databases">
        <title>Genome Sequence of alkane-degrading Bacterium Alcanivorax sp. 19-m-6.</title>
        <authorList>
            <person name="Lai Q."/>
            <person name="Shao Z."/>
        </authorList>
    </citation>
    <scope>NUCLEOTIDE SEQUENCE [LARGE SCALE GENOMIC DNA]</scope>
    <source>
        <strain evidence="2 3">19-m-6</strain>
    </source>
</reference>
<dbReference type="GO" id="GO:0006508">
    <property type="term" value="P:proteolysis"/>
    <property type="evidence" value="ECO:0007669"/>
    <property type="project" value="InterPro"/>
</dbReference>
<keyword evidence="3" id="KW-1185">Reference proteome</keyword>
<sequence length="270" mass="30989">MLTSMLGVALIYFAANESVVIDPPKKGEIYYEHPTQPYPLRDRGIVVEKPVSEFRYHNVVRQAYDYSCGSAALTTVLNQYLGRQFQERQIMEGLLRFGETDKIVERRGFSLLDMKRLATALGHPSGGFRAEIDDIRTLDHPAIVPIAYGGFKHFVVLKKYQDGHIYVADPALGNISFTESKFLEIWDQNVLFIVFPNGFEPQDGLQLTDYDLRLLDERTINRWAFEVFPVFTAPIENWADKASTLQRVLVTEEDGSQRVINVPTRTYYRK</sequence>
<organism evidence="2 3">
    <name type="scientific">Alcanivorax nanhaiticus</name>
    <dbReference type="NCBI Taxonomy" id="1177154"/>
    <lineage>
        <taxon>Bacteria</taxon>
        <taxon>Pseudomonadati</taxon>
        <taxon>Pseudomonadota</taxon>
        <taxon>Gammaproteobacteria</taxon>
        <taxon>Oceanospirillales</taxon>
        <taxon>Alcanivoracaceae</taxon>
        <taxon>Alcanivorax</taxon>
    </lineage>
</organism>